<accession>A0ABV5VZW2</accession>
<sequence>MREFLLGYGHFVVAYIVIVYSIYFFILLLSLKNIKPTIVRNKYTSYSKLAGSETVPPVSILVPSYNEELTIIENVRSLLALNYPQHEVIVVNDGSKDRTLEILIDEFQLERLPEEMSKGNGLLDTNPTRGVFHNPLVPKLYVIDKPNGGKADTLNVGINFSHYAMVCTIDADSLLEKDSLIRIGRKFMESPEETIAVGGMVRVANSCTIENGIVKEVRLPRNWWARFQCVEYMKAFLGGRIGWSAINALIIISGAFGVFRKEYIVKVGGYREGYPGEDMNIVIKLHKMMQEQGRKYRIAYCPDAVCWTQAPESMRILGSQRKRWGRGNLKNMWEYKHLIFNPKYKLFGLLSMPYTVIYEMLNPYIKLSGYLALIGYVMLDMTKWPILLAFFGINVALVLLFNCGALLIEEMAFRRYPRLTDLLKMVGVGMLMAFGYVQLNAYWRLRGHIDFLRNNNSWGEMTRQSWATKPAKQATPTTIQKGA</sequence>
<proteinExistence type="inferred from homology"/>
<feature type="transmembrane region" description="Helical" evidence="4">
    <location>
        <begin position="12"/>
        <end position="31"/>
    </location>
</feature>
<keyword evidence="3 5" id="KW-0808">Transferase</keyword>
<dbReference type="Proteomes" id="UP001589619">
    <property type="component" value="Unassembled WGS sequence"/>
</dbReference>
<name>A0ABV5VZW2_9BACL</name>
<evidence type="ECO:0000256" key="3">
    <source>
        <dbReference type="ARBA" id="ARBA00022679"/>
    </source>
</evidence>
<evidence type="ECO:0000256" key="1">
    <source>
        <dbReference type="ARBA" id="ARBA00006739"/>
    </source>
</evidence>
<dbReference type="PANTHER" id="PTHR43630:SF1">
    <property type="entry name" value="POLY-BETA-1,6-N-ACETYL-D-GLUCOSAMINE SYNTHASE"/>
    <property type="match status" value="1"/>
</dbReference>
<feature type="transmembrane region" description="Helical" evidence="4">
    <location>
        <begin position="423"/>
        <end position="443"/>
    </location>
</feature>
<protein>
    <submittedName>
        <fullName evidence="5">Glycosyltransferase</fullName>
        <ecNumber evidence="5">2.4.-.-</ecNumber>
    </submittedName>
</protein>
<dbReference type="Gene3D" id="3.90.550.10">
    <property type="entry name" value="Spore Coat Polysaccharide Biosynthesis Protein SpsA, Chain A"/>
    <property type="match status" value="1"/>
</dbReference>
<keyword evidence="2 5" id="KW-0328">Glycosyltransferase</keyword>
<evidence type="ECO:0000256" key="4">
    <source>
        <dbReference type="SAM" id="Phobius"/>
    </source>
</evidence>
<dbReference type="InterPro" id="IPR029044">
    <property type="entry name" value="Nucleotide-diphossugar_trans"/>
</dbReference>
<organism evidence="5 6">
    <name type="scientific">Paenibacillus hodogayensis</name>
    <dbReference type="NCBI Taxonomy" id="279208"/>
    <lineage>
        <taxon>Bacteria</taxon>
        <taxon>Bacillati</taxon>
        <taxon>Bacillota</taxon>
        <taxon>Bacilli</taxon>
        <taxon>Bacillales</taxon>
        <taxon>Paenibacillaceae</taxon>
        <taxon>Paenibacillus</taxon>
    </lineage>
</organism>
<dbReference type="RefSeq" id="WP_344915095.1">
    <property type="nucleotide sequence ID" value="NZ_BAAAYO010000014.1"/>
</dbReference>
<comment type="caution">
    <text evidence="5">The sequence shown here is derived from an EMBL/GenBank/DDBJ whole genome shotgun (WGS) entry which is preliminary data.</text>
</comment>
<evidence type="ECO:0000313" key="6">
    <source>
        <dbReference type="Proteomes" id="UP001589619"/>
    </source>
</evidence>
<dbReference type="Pfam" id="PF13641">
    <property type="entry name" value="Glyco_tranf_2_3"/>
    <property type="match status" value="1"/>
</dbReference>
<evidence type="ECO:0000313" key="5">
    <source>
        <dbReference type="EMBL" id="MFB9753843.1"/>
    </source>
</evidence>
<dbReference type="CDD" id="cd06423">
    <property type="entry name" value="CESA_like"/>
    <property type="match status" value="1"/>
</dbReference>
<reference evidence="5 6" key="1">
    <citation type="submission" date="2024-09" db="EMBL/GenBank/DDBJ databases">
        <authorList>
            <person name="Sun Q."/>
            <person name="Mori K."/>
        </authorList>
    </citation>
    <scope>NUCLEOTIDE SEQUENCE [LARGE SCALE GENOMIC DNA]</scope>
    <source>
        <strain evidence="5 6">JCM 12520</strain>
    </source>
</reference>
<feature type="transmembrane region" description="Helical" evidence="4">
    <location>
        <begin position="361"/>
        <end position="379"/>
    </location>
</feature>
<evidence type="ECO:0000256" key="2">
    <source>
        <dbReference type="ARBA" id="ARBA00022676"/>
    </source>
</evidence>
<keyword evidence="4" id="KW-0812">Transmembrane</keyword>
<dbReference type="EMBL" id="JBHMAG010000013">
    <property type="protein sequence ID" value="MFB9753843.1"/>
    <property type="molecule type" value="Genomic_DNA"/>
</dbReference>
<comment type="similarity">
    <text evidence="1">Belongs to the glycosyltransferase 2 family.</text>
</comment>
<keyword evidence="4" id="KW-1133">Transmembrane helix</keyword>
<dbReference type="GO" id="GO:0016757">
    <property type="term" value="F:glycosyltransferase activity"/>
    <property type="evidence" value="ECO:0007669"/>
    <property type="project" value="UniProtKB-KW"/>
</dbReference>
<feature type="transmembrane region" description="Helical" evidence="4">
    <location>
        <begin position="241"/>
        <end position="259"/>
    </location>
</feature>
<dbReference type="EC" id="2.4.-.-" evidence="5"/>
<keyword evidence="6" id="KW-1185">Reference proteome</keyword>
<feature type="transmembrane region" description="Helical" evidence="4">
    <location>
        <begin position="386"/>
        <end position="408"/>
    </location>
</feature>
<dbReference type="PANTHER" id="PTHR43630">
    <property type="entry name" value="POLY-BETA-1,6-N-ACETYL-D-GLUCOSAMINE SYNTHASE"/>
    <property type="match status" value="1"/>
</dbReference>
<dbReference type="SUPFAM" id="SSF53448">
    <property type="entry name" value="Nucleotide-diphospho-sugar transferases"/>
    <property type="match status" value="1"/>
</dbReference>
<gene>
    <name evidence="5" type="ORF">ACFFNY_19920</name>
</gene>
<keyword evidence="4" id="KW-0472">Membrane</keyword>